<evidence type="ECO:0000313" key="3">
    <source>
        <dbReference type="EMBL" id="GHI89007.1"/>
    </source>
</evidence>
<feature type="coiled-coil region" evidence="1">
    <location>
        <begin position="66"/>
        <end position="93"/>
    </location>
</feature>
<dbReference type="SUPFAM" id="SSF46689">
    <property type="entry name" value="Homeodomain-like"/>
    <property type="match status" value="1"/>
</dbReference>
<dbReference type="Pfam" id="PF01527">
    <property type="entry name" value="HTH_Tnp_1"/>
    <property type="match status" value="1"/>
</dbReference>
<evidence type="ECO:0000313" key="4">
    <source>
        <dbReference type="EMBL" id="GHI89102.1"/>
    </source>
</evidence>
<dbReference type="EMBL" id="BNEE01000006">
    <property type="protein sequence ID" value="GHI89102.1"/>
    <property type="molecule type" value="Genomic_DNA"/>
</dbReference>
<dbReference type="GO" id="GO:0004803">
    <property type="term" value="F:transposase activity"/>
    <property type="evidence" value="ECO:0007669"/>
    <property type="project" value="InterPro"/>
</dbReference>
<dbReference type="GO" id="GO:0003677">
    <property type="term" value="F:DNA binding"/>
    <property type="evidence" value="ECO:0007669"/>
    <property type="project" value="InterPro"/>
</dbReference>
<gene>
    <name evidence="2" type="ORF">Sxan_52040</name>
    <name evidence="3" type="ORF">Sxan_63710</name>
    <name evidence="4" type="ORF">Sxan_64660</name>
</gene>
<dbReference type="Proteomes" id="UP000600026">
    <property type="component" value="Unassembled WGS sequence"/>
</dbReference>
<dbReference type="InterPro" id="IPR002514">
    <property type="entry name" value="Transposase_8"/>
</dbReference>
<protein>
    <recommendedName>
        <fullName evidence="6">Transposase</fullName>
    </recommendedName>
</protein>
<evidence type="ECO:0000313" key="2">
    <source>
        <dbReference type="EMBL" id="GHI87840.1"/>
    </source>
</evidence>
<accession>A0A919H1Z1</accession>
<dbReference type="InterPro" id="IPR009057">
    <property type="entry name" value="Homeodomain-like_sf"/>
</dbReference>
<dbReference type="AlphaFoldDB" id="A0A919H1Z1"/>
<sequence length="102" mass="12223">MMENMPKKKPRPRRQFTADFKAEIVELCLRGDRSVPEIVKDFDLTETAVRLWLAQADESHQHKDLERDERTELAELRRENRRLREDIEILKRATAFFARGTR</sequence>
<evidence type="ECO:0000313" key="5">
    <source>
        <dbReference type="Proteomes" id="UP000600026"/>
    </source>
</evidence>
<dbReference type="EMBL" id="BNEE01000006">
    <property type="protein sequence ID" value="GHI87840.1"/>
    <property type="molecule type" value="Genomic_DNA"/>
</dbReference>
<dbReference type="PANTHER" id="PTHR33215">
    <property type="entry name" value="PROTEIN DISTAL ANTENNA"/>
    <property type="match status" value="1"/>
</dbReference>
<comment type="caution">
    <text evidence="3">The sequence shown here is derived from an EMBL/GenBank/DDBJ whole genome shotgun (WGS) entry which is preliminary data.</text>
</comment>
<evidence type="ECO:0008006" key="6">
    <source>
        <dbReference type="Google" id="ProtNLM"/>
    </source>
</evidence>
<dbReference type="EMBL" id="BNEE01000006">
    <property type="protein sequence ID" value="GHI89007.1"/>
    <property type="molecule type" value="Genomic_DNA"/>
</dbReference>
<dbReference type="Gene3D" id="1.10.10.60">
    <property type="entry name" value="Homeodomain-like"/>
    <property type="match status" value="1"/>
</dbReference>
<dbReference type="InterPro" id="IPR051839">
    <property type="entry name" value="RD_transcriptional_regulator"/>
</dbReference>
<evidence type="ECO:0000256" key="1">
    <source>
        <dbReference type="SAM" id="Coils"/>
    </source>
</evidence>
<keyword evidence="5" id="KW-1185">Reference proteome</keyword>
<dbReference type="PANTHER" id="PTHR33215:SF13">
    <property type="entry name" value="PROTEIN DISTAL ANTENNA"/>
    <property type="match status" value="1"/>
</dbReference>
<name>A0A919H1Z1_9ACTN</name>
<organism evidence="3 5">
    <name type="scientific">Streptomyces xanthophaeus</name>
    <dbReference type="NCBI Taxonomy" id="67385"/>
    <lineage>
        <taxon>Bacteria</taxon>
        <taxon>Bacillati</taxon>
        <taxon>Actinomycetota</taxon>
        <taxon>Actinomycetes</taxon>
        <taxon>Kitasatosporales</taxon>
        <taxon>Streptomycetaceae</taxon>
        <taxon>Streptomyces</taxon>
    </lineage>
</organism>
<dbReference type="GO" id="GO:0006313">
    <property type="term" value="P:DNA transposition"/>
    <property type="evidence" value="ECO:0007669"/>
    <property type="project" value="InterPro"/>
</dbReference>
<proteinExistence type="predicted"/>
<reference evidence="3" key="1">
    <citation type="submission" date="2020-09" db="EMBL/GenBank/DDBJ databases">
        <title>Whole genome shotgun sequence of Streptomyces xanthophaeus NBRC 12829.</title>
        <authorList>
            <person name="Komaki H."/>
            <person name="Tamura T."/>
        </authorList>
    </citation>
    <scope>NUCLEOTIDE SEQUENCE</scope>
    <source>
        <strain evidence="3">NBRC 12829</strain>
    </source>
</reference>
<keyword evidence="1" id="KW-0175">Coiled coil</keyword>